<evidence type="ECO:0000256" key="1">
    <source>
        <dbReference type="SAM" id="SignalP"/>
    </source>
</evidence>
<evidence type="ECO:0000313" key="3">
    <source>
        <dbReference type="Proteomes" id="UP000192418"/>
    </source>
</evidence>
<dbReference type="InterPro" id="IPR023614">
    <property type="entry name" value="Porin_dom_sf"/>
</dbReference>
<accession>A0A1W1YTW1</accession>
<gene>
    <name evidence="2" type="ORF">SAMN02746065_101365</name>
</gene>
<dbReference type="EMBL" id="FWXY01000001">
    <property type="protein sequence ID" value="SMC39553.1"/>
    <property type="molecule type" value="Genomic_DNA"/>
</dbReference>
<keyword evidence="3" id="KW-1185">Reference proteome</keyword>
<dbReference type="AlphaFoldDB" id="A0A1W1YTW1"/>
<dbReference type="Proteomes" id="UP000192418">
    <property type="component" value="Unassembled WGS sequence"/>
</dbReference>
<reference evidence="2 3" key="1">
    <citation type="submission" date="2017-04" db="EMBL/GenBank/DDBJ databases">
        <authorList>
            <person name="Afonso C.L."/>
            <person name="Miller P.J."/>
            <person name="Scott M.A."/>
            <person name="Spackman E."/>
            <person name="Goraichik I."/>
            <person name="Dimitrov K.M."/>
            <person name="Suarez D.L."/>
            <person name="Swayne D.E."/>
        </authorList>
    </citation>
    <scope>NUCLEOTIDE SEQUENCE [LARGE SCALE GENOMIC DNA]</scope>
    <source>
        <strain evidence="2 3">DSM 3385</strain>
    </source>
</reference>
<dbReference type="NCBIfam" id="NF033652">
    <property type="entry name" value="LbtU_sider_porin"/>
    <property type="match status" value="1"/>
</dbReference>
<feature type="signal peptide" evidence="1">
    <location>
        <begin position="1"/>
        <end position="33"/>
    </location>
</feature>
<feature type="chain" id="PRO_5013184531" evidence="1">
    <location>
        <begin position="34"/>
        <end position="353"/>
    </location>
</feature>
<sequence>MKNRTKDACSKKGFAAMVTALFMAICMCSTGFAMDLGDINLGKIDLSGCIEIEVGFEDNGVDDEDSSDISLATAEVGLEATPTDWLTGFVLFSWDDDEEEMIFDEAHITLGGSDSIPYYLQAGKLYLPFGVYETNMISDPLTLDLGETVDNAIQVGVDMGGVSAAAYIFNGDSDEVDEDDAIRCFGASLAYEYSSDTFSLAVGADWMNNLFESDGLIDVAEDHSGIVDYVDGYALHTLACMGPVAFMAEYVAASDDISFADKTEIDAPAAWALELGYTVELAGKETTFALGYQGSEDAVDILPESKLLCSVGMGFNDYFSAAVEYATAEDYDTSDGGSGEDVDTVTLQLALEF</sequence>
<dbReference type="OrthoDB" id="5417572at2"/>
<organism evidence="2 3">
    <name type="scientific">Desulfocicer vacuolatum DSM 3385</name>
    <dbReference type="NCBI Taxonomy" id="1121400"/>
    <lineage>
        <taxon>Bacteria</taxon>
        <taxon>Pseudomonadati</taxon>
        <taxon>Thermodesulfobacteriota</taxon>
        <taxon>Desulfobacteria</taxon>
        <taxon>Desulfobacterales</taxon>
        <taxon>Desulfobacteraceae</taxon>
        <taxon>Desulfocicer</taxon>
    </lineage>
</organism>
<dbReference type="Gene3D" id="2.40.160.10">
    <property type="entry name" value="Porin"/>
    <property type="match status" value="1"/>
</dbReference>
<dbReference type="RefSeq" id="WP_084066654.1">
    <property type="nucleotide sequence ID" value="NZ_FWXY01000001.1"/>
</dbReference>
<evidence type="ECO:0000313" key="2">
    <source>
        <dbReference type="EMBL" id="SMC39553.1"/>
    </source>
</evidence>
<protein>
    <submittedName>
        <fullName evidence="2">Porin</fullName>
    </submittedName>
</protein>
<name>A0A1W1YTW1_9BACT</name>
<proteinExistence type="predicted"/>
<dbReference type="STRING" id="1121400.SAMN02746065_101365"/>
<dbReference type="SUPFAM" id="SSF56935">
    <property type="entry name" value="Porins"/>
    <property type="match status" value="1"/>
</dbReference>
<keyword evidence="1" id="KW-0732">Signal</keyword>